<dbReference type="GO" id="GO:0051539">
    <property type="term" value="F:4 iron, 4 sulfur cluster binding"/>
    <property type="evidence" value="ECO:0007669"/>
    <property type="project" value="UniProtKB-KW"/>
</dbReference>
<protein>
    <recommendedName>
        <fullName evidence="6">Aconitase/3-isopropylmalate dehydratase large subunit alpha/beta/alpha domain-containing protein</fullName>
    </recommendedName>
</protein>
<dbReference type="PANTHER" id="PTHR43822">
    <property type="entry name" value="HOMOACONITASE, MITOCHONDRIAL-RELATED"/>
    <property type="match status" value="1"/>
</dbReference>
<dbReference type="Pfam" id="PF00330">
    <property type="entry name" value="Aconitase"/>
    <property type="match status" value="1"/>
</dbReference>
<feature type="domain" description="Aconitase/3-isopropylmalate dehydratase large subunit alpha/beta/alpha" evidence="6">
    <location>
        <begin position="8"/>
        <end position="410"/>
    </location>
</feature>
<gene>
    <name evidence="7" type="ORF">LCGC14_1273600</name>
</gene>
<keyword evidence="1" id="KW-0004">4Fe-4S</keyword>
<proteinExistence type="inferred from homology"/>
<keyword evidence="3" id="KW-0408">Iron</keyword>
<sequence length="419" mass="46044">MSYTVAEKILLNHSNQKQVFPGQFIEGAIDLVMVHEQLGGRINKEYKKLNIDYVWDPEKIFFILDHWVPAPTISAAEMHKECREFAKKYRFIHNIGMNKGICHQVLPEMGFSQPGMLIVGSDSHTTTYGAFNCLSTGVGATDISIVFATGKLWFKVPESFKINLTGKLNRGVMSKDFILKLIGDLTTRGAIYKSLEFHGDGTNSLSIDGRMTISNMVVEAGAKFGVFLPDKKLTEWLDERIKGPYNTIYPDKGANYEKNIDYNLSEITPVVAKPSKPDNLANIEEVEGIEIDQAFIGSCTNGRMEDFRIAAKILNGKTINPKIRLIIIPASNQIYKEALREGLIEIFLNAGAVVGHSTCGPCIGGHMGVLGSDEICISSSNRNFIGRMGSPKSQIYLASPATVAASAISGKISDPRGML</sequence>
<evidence type="ECO:0000313" key="7">
    <source>
        <dbReference type="EMBL" id="KKM86972.1"/>
    </source>
</evidence>
<dbReference type="PRINTS" id="PR00415">
    <property type="entry name" value="ACONITASE"/>
</dbReference>
<dbReference type="EMBL" id="LAZR01007173">
    <property type="protein sequence ID" value="KKM86972.1"/>
    <property type="molecule type" value="Genomic_DNA"/>
</dbReference>
<dbReference type="InterPro" id="IPR036008">
    <property type="entry name" value="Aconitase_4Fe-4S_dom"/>
</dbReference>
<evidence type="ECO:0000259" key="6">
    <source>
        <dbReference type="Pfam" id="PF00330"/>
    </source>
</evidence>
<dbReference type="HAMAP" id="MF_01027">
    <property type="entry name" value="LeuC_type2"/>
    <property type="match status" value="1"/>
</dbReference>
<organism evidence="7">
    <name type="scientific">marine sediment metagenome</name>
    <dbReference type="NCBI Taxonomy" id="412755"/>
    <lineage>
        <taxon>unclassified sequences</taxon>
        <taxon>metagenomes</taxon>
        <taxon>ecological metagenomes</taxon>
    </lineage>
</organism>
<keyword evidence="2" id="KW-0479">Metal-binding</keyword>
<dbReference type="InterPro" id="IPR011826">
    <property type="entry name" value="HAcnase/IPMdehydase_lsu_prok"/>
</dbReference>
<dbReference type="PANTHER" id="PTHR43822:SF2">
    <property type="entry name" value="HOMOACONITASE, MITOCHONDRIAL"/>
    <property type="match status" value="1"/>
</dbReference>
<dbReference type="GO" id="GO:0003861">
    <property type="term" value="F:3-isopropylmalate dehydratase activity"/>
    <property type="evidence" value="ECO:0007669"/>
    <property type="project" value="InterPro"/>
</dbReference>
<dbReference type="InterPro" id="IPR001030">
    <property type="entry name" value="Acoase/IPM_deHydtase_lsu_aba"/>
</dbReference>
<dbReference type="GO" id="GO:0046872">
    <property type="term" value="F:metal ion binding"/>
    <property type="evidence" value="ECO:0007669"/>
    <property type="project" value="UniProtKB-KW"/>
</dbReference>
<evidence type="ECO:0000256" key="5">
    <source>
        <dbReference type="ARBA" id="ARBA00023239"/>
    </source>
</evidence>
<dbReference type="PROSITE" id="PS01244">
    <property type="entry name" value="ACONITASE_2"/>
    <property type="match status" value="1"/>
</dbReference>
<dbReference type="CDD" id="cd01583">
    <property type="entry name" value="IPMI"/>
    <property type="match status" value="1"/>
</dbReference>
<dbReference type="GO" id="GO:0009098">
    <property type="term" value="P:L-leucine biosynthetic process"/>
    <property type="evidence" value="ECO:0007669"/>
    <property type="project" value="InterPro"/>
</dbReference>
<dbReference type="InterPro" id="IPR006251">
    <property type="entry name" value="Homoacnase/IPMdehydase_lsu"/>
</dbReference>
<dbReference type="InterPro" id="IPR018136">
    <property type="entry name" value="Aconitase_4Fe-4S_BS"/>
</dbReference>
<evidence type="ECO:0000256" key="1">
    <source>
        <dbReference type="ARBA" id="ARBA00022485"/>
    </source>
</evidence>
<evidence type="ECO:0000256" key="3">
    <source>
        <dbReference type="ARBA" id="ARBA00023004"/>
    </source>
</evidence>
<evidence type="ECO:0000256" key="2">
    <source>
        <dbReference type="ARBA" id="ARBA00022723"/>
    </source>
</evidence>
<dbReference type="InterPro" id="IPR050067">
    <property type="entry name" value="IPM_dehydratase_rel_enz"/>
</dbReference>
<keyword evidence="4" id="KW-0411">Iron-sulfur</keyword>
<dbReference type="InterPro" id="IPR033941">
    <property type="entry name" value="IPMI_cat"/>
</dbReference>
<comment type="caution">
    <text evidence="7">The sequence shown here is derived from an EMBL/GenBank/DDBJ whole genome shotgun (WGS) entry which is preliminary data.</text>
</comment>
<accession>A0A0F9P0E0</accession>
<dbReference type="NCBIfam" id="TIGR02086">
    <property type="entry name" value="IPMI_arch"/>
    <property type="match status" value="1"/>
</dbReference>
<dbReference type="InterPro" id="IPR015931">
    <property type="entry name" value="Acnase/IPM_dHydase_lsu_aba_1/3"/>
</dbReference>
<dbReference type="SUPFAM" id="SSF53732">
    <property type="entry name" value="Aconitase iron-sulfur domain"/>
    <property type="match status" value="1"/>
</dbReference>
<dbReference type="Gene3D" id="3.30.499.10">
    <property type="entry name" value="Aconitase, domain 3"/>
    <property type="match status" value="2"/>
</dbReference>
<name>A0A0F9P0E0_9ZZZZ</name>
<dbReference type="NCBIfam" id="NF001614">
    <property type="entry name" value="PRK00402.1"/>
    <property type="match status" value="1"/>
</dbReference>
<keyword evidence="5" id="KW-0456">Lyase</keyword>
<reference evidence="7" key="1">
    <citation type="journal article" date="2015" name="Nature">
        <title>Complex archaea that bridge the gap between prokaryotes and eukaryotes.</title>
        <authorList>
            <person name="Spang A."/>
            <person name="Saw J.H."/>
            <person name="Jorgensen S.L."/>
            <person name="Zaremba-Niedzwiedzka K."/>
            <person name="Martijn J."/>
            <person name="Lind A.E."/>
            <person name="van Eijk R."/>
            <person name="Schleper C."/>
            <person name="Guy L."/>
            <person name="Ettema T.J."/>
        </authorList>
    </citation>
    <scope>NUCLEOTIDE SEQUENCE</scope>
</reference>
<dbReference type="NCBIfam" id="TIGR01343">
    <property type="entry name" value="hacA_fam"/>
    <property type="match status" value="1"/>
</dbReference>
<evidence type="ECO:0000256" key="4">
    <source>
        <dbReference type="ARBA" id="ARBA00023014"/>
    </source>
</evidence>
<dbReference type="AlphaFoldDB" id="A0A0F9P0E0"/>